<proteinExistence type="predicted"/>
<evidence type="ECO:0000256" key="1">
    <source>
        <dbReference type="ARBA" id="ARBA00022490"/>
    </source>
</evidence>
<keyword evidence="4" id="KW-0648">Protein biosynthesis</keyword>
<comment type="caution">
    <text evidence="6">The sequence shown here is derived from an EMBL/GenBank/DDBJ whole genome shotgun (WGS) entry which is preliminary data.</text>
</comment>
<feature type="non-terminal residue" evidence="6">
    <location>
        <position position="1"/>
    </location>
</feature>
<organism evidence="6 7">
    <name type="scientific">Reticulomyxa filosa</name>
    <dbReference type="NCBI Taxonomy" id="46433"/>
    <lineage>
        <taxon>Eukaryota</taxon>
        <taxon>Sar</taxon>
        <taxon>Rhizaria</taxon>
        <taxon>Retaria</taxon>
        <taxon>Foraminifera</taxon>
        <taxon>Monothalamids</taxon>
        <taxon>Reticulomyxidae</taxon>
        <taxon>Reticulomyxa</taxon>
    </lineage>
</organism>
<dbReference type="GO" id="GO:0003743">
    <property type="term" value="F:translation initiation factor activity"/>
    <property type="evidence" value="ECO:0007669"/>
    <property type="project" value="UniProtKB-KW"/>
</dbReference>
<keyword evidence="3" id="KW-0694">RNA-binding</keyword>
<protein>
    <recommendedName>
        <fullName evidence="5">Translation initiation factor beta propellor-like domain-containing protein</fullName>
    </recommendedName>
</protein>
<dbReference type="EMBL" id="ASPP01030648">
    <property type="protein sequence ID" value="ETO04043.1"/>
    <property type="molecule type" value="Genomic_DNA"/>
</dbReference>
<evidence type="ECO:0000256" key="2">
    <source>
        <dbReference type="ARBA" id="ARBA00022540"/>
    </source>
</evidence>
<dbReference type="PANTHER" id="PTHR14068:SF0">
    <property type="entry name" value="EUKARYOTIC TRANSLATION INITIATION FACTOR 3 SUBUNIT B"/>
    <property type="match status" value="1"/>
</dbReference>
<dbReference type="InterPro" id="IPR011400">
    <property type="entry name" value="EIF3B"/>
</dbReference>
<dbReference type="AlphaFoldDB" id="X6LQ71"/>
<keyword evidence="1" id="KW-0963">Cytoplasm</keyword>
<dbReference type="GO" id="GO:0003723">
    <property type="term" value="F:RNA binding"/>
    <property type="evidence" value="ECO:0007669"/>
    <property type="project" value="UniProtKB-KW"/>
</dbReference>
<evidence type="ECO:0000313" key="6">
    <source>
        <dbReference type="EMBL" id="ETO04043.1"/>
    </source>
</evidence>
<dbReference type="InterPro" id="IPR013979">
    <property type="entry name" value="TIF_beta_prop-like"/>
</dbReference>
<dbReference type="PANTHER" id="PTHR14068">
    <property type="entry name" value="EUKARYOTIC TRANSLATION INITIATION FACTOR 3 EIF3 -RELATED"/>
    <property type="match status" value="1"/>
</dbReference>
<keyword evidence="2" id="KW-0396">Initiation factor</keyword>
<dbReference type="GO" id="GO:0031369">
    <property type="term" value="F:translation initiation factor binding"/>
    <property type="evidence" value="ECO:0007669"/>
    <property type="project" value="InterPro"/>
</dbReference>
<reference evidence="6 7" key="1">
    <citation type="journal article" date="2013" name="Curr. Biol.">
        <title>The Genome of the Foraminiferan Reticulomyxa filosa.</title>
        <authorList>
            <person name="Glockner G."/>
            <person name="Hulsmann N."/>
            <person name="Schleicher M."/>
            <person name="Noegel A.A."/>
            <person name="Eichinger L."/>
            <person name="Gallinger C."/>
            <person name="Pawlowski J."/>
            <person name="Sierra R."/>
            <person name="Euteneuer U."/>
            <person name="Pillet L."/>
            <person name="Moustafa A."/>
            <person name="Platzer M."/>
            <person name="Groth M."/>
            <person name="Szafranski K."/>
            <person name="Schliwa M."/>
        </authorList>
    </citation>
    <scope>NUCLEOTIDE SEQUENCE [LARGE SCALE GENOMIC DNA]</scope>
</reference>
<sequence>SHEGAVELHWCPSGRYVITAATQPIGTETSGSDTGYIVWSFQGEQLFKHTIPFFFQILWRPRPKEIRLESKEEEKKCQEMLLKQYHNLFEQRDAEVRRQHQSKFVQINLAKWTSWNALQEQWKKKTKELSRKRAE</sequence>
<gene>
    <name evidence="6" type="ORF">RFI_33359</name>
</gene>
<evidence type="ECO:0000256" key="3">
    <source>
        <dbReference type="ARBA" id="ARBA00022884"/>
    </source>
</evidence>
<dbReference type="OrthoDB" id="10250414at2759"/>
<evidence type="ECO:0000256" key="4">
    <source>
        <dbReference type="ARBA" id="ARBA00022917"/>
    </source>
</evidence>
<accession>X6LQ71</accession>
<feature type="non-terminal residue" evidence="6">
    <location>
        <position position="135"/>
    </location>
</feature>
<dbReference type="Pfam" id="PF08662">
    <property type="entry name" value="eIF2A"/>
    <property type="match status" value="1"/>
</dbReference>
<evidence type="ECO:0000259" key="5">
    <source>
        <dbReference type="Pfam" id="PF08662"/>
    </source>
</evidence>
<name>X6LQ71_RETFI</name>
<feature type="domain" description="Translation initiation factor beta propellor-like" evidence="5">
    <location>
        <begin position="2"/>
        <end position="57"/>
    </location>
</feature>
<dbReference type="Proteomes" id="UP000023152">
    <property type="component" value="Unassembled WGS sequence"/>
</dbReference>
<evidence type="ECO:0000313" key="7">
    <source>
        <dbReference type="Proteomes" id="UP000023152"/>
    </source>
</evidence>
<dbReference type="GO" id="GO:0005852">
    <property type="term" value="C:eukaryotic translation initiation factor 3 complex"/>
    <property type="evidence" value="ECO:0007669"/>
    <property type="project" value="InterPro"/>
</dbReference>
<keyword evidence="7" id="KW-1185">Reference proteome</keyword>